<comment type="catalytic activity">
    <reaction evidence="7 8">
        <text>6-carboxyhexanoyl-[ACP] + L-alanine + H(+) = (8S)-8-amino-7-oxononanoate + holo-[ACP] + CO2</text>
        <dbReference type="Rhea" id="RHEA:42288"/>
        <dbReference type="Rhea" id="RHEA-COMP:9685"/>
        <dbReference type="Rhea" id="RHEA-COMP:9955"/>
        <dbReference type="ChEBI" id="CHEBI:15378"/>
        <dbReference type="ChEBI" id="CHEBI:16526"/>
        <dbReference type="ChEBI" id="CHEBI:57972"/>
        <dbReference type="ChEBI" id="CHEBI:64479"/>
        <dbReference type="ChEBI" id="CHEBI:78846"/>
        <dbReference type="ChEBI" id="CHEBI:149468"/>
        <dbReference type="EC" id="2.3.1.47"/>
    </reaction>
</comment>
<keyword evidence="11" id="KW-0012">Acyltransferase</keyword>
<dbReference type="InterPro" id="IPR004723">
    <property type="entry name" value="AONS_Archaea/Proteobacteria"/>
</dbReference>
<dbReference type="InterPro" id="IPR015424">
    <property type="entry name" value="PyrdxlP-dep_Trfase"/>
</dbReference>
<dbReference type="InterPro" id="IPR004839">
    <property type="entry name" value="Aminotransferase_I/II_large"/>
</dbReference>
<evidence type="ECO:0000256" key="3">
    <source>
        <dbReference type="ARBA" id="ARBA00011738"/>
    </source>
</evidence>
<feature type="binding site" evidence="8">
    <location>
        <position position="19"/>
    </location>
    <ligand>
        <name>substrate</name>
    </ligand>
</feature>
<dbReference type="NCBIfam" id="TIGR00858">
    <property type="entry name" value="bioF"/>
    <property type="match status" value="1"/>
</dbReference>
<dbReference type="InterPro" id="IPR050087">
    <property type="entry name" value="AON_synthase_class-II"/>
</dbReference>
<evidence type="ECO:0000256" key="8">
    <source>
        <dbReference type="HAMAP-Rule" id="MF_01693"/>
    </source>
</evidence>
<dbReference type="AlphaFoldDB" id="A0A516SMD9"/>
<dbReference type="Gene3D" id="3.40.640.10">
    <property type="entry name" value="Type I PLP-dependent aspartate aminotransferase-like (Major domain)"/>
    <property type="match status" value="1"/>
</dbReference>
<dbReference type="GO" id="GO:0009102">
    <property type="term" value="P:biotin biosynthetic process"/>
    <property type="evidence" value="ECO:0007669"/>
    <property type="project" value="UniProtKB-UniRule"/>
</dbReference>
<accession>A0A516SMD9</accession>
<evidence type="ECO:0000256" key="6">
    <source>
        <dbReference type="ARBA" id="ARBA00022898"/>
    </source>
</evidence>
<dbReference type="EMBL" id="CP041730">
    <property type="protein sequence ID" value="QDQ29313.1"/>
    <property type="molecule type" value="Genomic_DNA"/>
</dbReference>
<evidence type="ECO:0000256" key="4">
    <source>
        <dbReference type="ARBA" id="ARBA00022679"/>
    </source>
</evidence>
<comment type="subunit">
    <text evidence="3 8">Homodimer.</text>
</comment>
<dbReference type="HAMAP" id="MF_01693">
    <property type="entry name" value="BioF_aminotrans_2"/>
    <property type="match status" value="1"/>
</dbReference>
<dbReference type="Gene3D" id="3.90.1150.10">
    <property type="entry name" value="Aspartate Aminotransferase, domain 1"/>
    <property type="match status" value="1"/>
</dbReference>
<evidence type="ECO:0000256" key="2">
    <source>
        <dbReference type="ARBA" id="ARBA00004746"/>
    </source>
</evidence>
<dbReference type="KEGG" id="cari:FNU76_13720"/>
<evidence type="ECO:0000313" key="11">
    <source>
        <dbReference type="EMBL" id="QDQ29313.1"/>
    </source>
</evidence>
<dbReference type="PANTHER" id="PTHR13693">
    <property type="entry name" value="CLASS II AMINOTRANSFERASE/8-AMINO-7-OXONONANOATE SYNTHASE"/>
    <property type="match status" value="1"/>
</dbReference>
<dbReference type="InterPro" id="IPR022834">
    <property type="entry name" value="AONS_Proteobacteria"/>
</dbReference>
<dbReference type="GO" id="GO:0030170">
    <property type="term" value="F:pyridoxal phosphate binding"/>
    <property type="evidence" value="ECO:0007669"/>
    <property type="project" value="UniProtKB-UniRule"/>
</dbReference>
<evidence type="ECO:0000256" key="1">
    <source>
        <dbReference type="ARBA" id="ARBA00001933"/>
    </source>
</evidence>
<dbReference type="UniPathway" id="UPA00078"/>
<evidence type="ECO:0000256" key="5">
    <source>
        <dbReference type="ARBA" id="ARBA00022756"/>
    </source>
</evidence>
<dbReference type="InterPro" id="IPR015422">
    <property type="entry name" value="PyrdxlP-dep_Trfase_small"/>
</dbReference>
<dbReference type="InterPro" id="IPR015421">
    <property type="entry name" value="PyrdxlP-dep_Trfase_major"/>
</dbReference>
<comment type="similarity">
    <text evidence="8">Belongs to the class-II pyridoxal-phosphate-dependent aminotransferase family. BioF subfamily.</text>
</comment>
<dbReference type="Proteomes" id="UP000317550">
    <property type="component" value="Chromosome"/>
</dbReference>
<feature type="domain" description="Aminotransferase class I/classII large" evidence="10">
    <location>
        <begin position="41"/>
        <end position="375"/>
    </location>
</feature>
<evidence type="ECO:0000256" key="9">
    <source>
        <dbReference type="PIRSR" id="PIRSR604723-51"/>
    </source>
</evidence>
<evidence type="ECO:0000313" key="12">
    <source>
        <dbReference type="Proteomes" id="UP000317550"/>
    </source>
</evidence>
<gene>
    <name evidence="8 11" type="primary">bioF</name>
    <name evidence="11" type="ORF">FNU76_13720</name>
</gene>
<proteinExistence type="inferred from homology"/>
<comment type="pathway">
    <text evidence="2 8">Cofactor biosynthesis; biotin biosynthesis.</text>
</comment>
<comment type="function">
    <text evidence="8">Catalyzes the decarboxylative condensation of pimeloyl-[acyl-carrier protein] and L-alanine to produce 8-amino-7-oxononanoate (AON), [acyl-carrier protein], and carbon dioxide.</text>
</comment>
<sequence length="379" mass="40449">MLDALAAELTELESKHLLRRRRTVESAQGVRVRVAGRELRNFCGNDYLGLANDAGLKAAASAAIAEYGVGSGSSHLVCGHQAPHELLEQRFAGMVGLPAALGFATGYMANLGVITALVGRGDAVFADRLNHASLNDACLLSRADFVRFNHNDLDGLARQLAASTARRKLIAVDAVYSMDGDLAPLQALLALAERFDAWLYLDDAHGFGVLGEGKGSLAHWQLDSPRLIYLATLGKAAGTAGALVAAERTVIDWLLNKARTAIYTTAAPAAVAAATLASLDAIERDGWRRDCLFARIAQLREGLASSRYRLPAWSTPIQPIELETSQQALALAEALWQRGIWVAAIRPPTVPTPRLRITLSAAHSEADVAALVAALHELE</sequence>
<feature type="binding site" evidence="8">
    <location>
        <position position="349"/>
    </location>
    <ligand>
        <name>substrate</name>
    </ligand>
</feature>
<keyword evidence="6 8" id="KW-0663">Pyridoxal phosphate</keyword>
<name>A0A516SMD9_9NEIS</name>
<keyword evidence="5 8" id="KW-0093">Biotin biosynthesis</keyword>
<dbReference type="Pfam" id="PF00155">
    <property type="entry name" value="Aminotran_1_2"/>
    <property type="match status" value="1"/>
</dbReference>
<feature type="modified residue" description="N6-(pyridoxal phosphate)lysine" evidence="8 9">
    <location>
        <position position="235"/>
    </location>
</feature>
<feature type="binding site" evidence="8">
    <location>
        <position position="177"/>
    </location>
    <ligand>
        <name>pyridoxal 5'-phosphate</name>
        <dbReference type="ChEBI" id="CHEBI:597326"/>
    </ligand>
</feature>
<feature type="binding site" evidence="8">
    <location>
        <position position="232"/>
    </location>
    <ligand>
        <name>pyridoxal 5'-phosphate</name>
        <dbReference type="ChEBI" id="CHEBI:597326"/>
    </ligand>
</feature>
<feature type="binding site" evidence="8">
    <location>
        <position position="131"/>
    </location>
    <ligand>
        <name>substrate</name>
    </ligand>
</feature>
<dbReference type="OrthoDB" id="9807157at2"/>
<comment type="cofactor">
    <cofactor evidence="1 8 9">
        <name>pyridoxal 5'-phosphate</name>
        <dbReference type="ChEBI" id="CHEBI:597326"/>
    </cofactor>
</comment>
<dbReference type="GO" id="GO:0008710">
    <property type="term" value="F:8-amino-7-oxononanoate synthase activity"/>
    <property type="evidence" value="ECO:0007669"/>
    <property type="project" value="UniProtKB-UniRule"/>
</dbReference>
<dbReference type="SUPFAM" id="SSF53383">
    <property type="entry name" value="PLP-dependent transferases"/>
    <property type="match status" value="1"/>
</dbReference>
<keyword evidence="4 8" id="KW-0808">Transferase</keyword>
<reference evidence="12" key="1">
    <citation type="submission" date="2019-07" db="EMBL/GenBank/DDBJ databases">
        <title>Chitinimonas sp. nov., isolated from Ny-Alesund, arctica soil.</title>
        <authorList>
            <person name="Xu Q."/>
            <person name="Peng F."/>
        </authorList>
    </citation>
    <scope>NUCLEOTIDE SEQUENCE [LARGE SCALE GENOMIC DNA]</scope>
    <source>
        <strain evidence="12">R3-44</strain>
    </source>
</reference>
<keyword evidence="12" id="KW-1185">Reference proteome</keyword>
<evidence type="ECO:0000259" key="10">
    <source>
        <dbReference type="Pfam" id="PF00155"/>
    </source>
</evidence>
<feature type="binding site" evidence="8">
    <location>
        <begin position="106"/>
        <end position="107"/>
    </location>
    <ligand>
        <name>pyridoxal 5'-phosphate</name>
        <dbReference type="ChEBI" id="CHEBI:597326"/>
    </ligand>
</feature>
<dbReference type="EC" id="2.3.1.47" evidence="8"/>
<feature type="binding site" evidence="8">
    <location>
        <position position="205"/>
    </location>
    <ligand>
        <name>pyridoxal 5'-phosphate</name>
        <dbReference type="ChEBI" id="CHEBI:597326"/>
    </ligand>
</feature>
<organism evidence="11 12">
    <name type="scientific">Chitinimonas arctica</name>
    <dbReference type="NCBI Taxonomy" id="2594795"/>
    <lineage>
        <taxon>Bacteria</taxon>
        <taxon>Pseudomonadati</taxon>
        <taxon>Pseudomonadota</taxon>
        <taxon>Betaproteobacteria</taxon>
        <taxon>Neisseriales</taxon>
        <taxon>Chitinibacteraceae</taxon>
        <taxon>Chitinimonas</taxon>
    </lineage>
</organism>
<protein>
    <recommendedName>
        <fullName evidence="8">8-amino-7-oxononanoate synthase</fullName>
        <shortName evidence="8">AONS</shortName>
        <ecNumber evidence="8">2.3.1.47</ecNumber>
    </recommendedName>
    <alternativeName>
        <fullName evidence="8">7-keto-8-amino-pelargonic acid synthase</fullName>
        <shortName evidence="8">7-KAP synthase</shortName>
        <shortName evidence="8">KAPA synthase</shortName>
    </alternativeName>
    <alternativeName>
        <fullName evidence="8">8-amino-7-ketopelargonate synthase</fullName>
    </alternativeName>
</protein>
<dbReference type="PANTHER" id="PTHR13693:SF100">
    <property type="entry name" value="8-AMINO-7-OXONONANOATE SYNTHASE"/>
    <property type="match status" value="1"/>
</dbReference>
<evidence type="ECO:0000256" key="7">
    <source>
        <dbReference type="ARBA" id="ARBA00047715"/>
    </source>
</evidence>